<organism evidence="1 3">
    <name type="scientific">Phytophthora infestans</name>
    <name type="common">Potato late blight agent</name>
    <name type="synonym">Botrytis infestans</name>
    <dbReference type="NCBI Taxonomy" id="4787"/>
    <lineage>
        <taxon>Eukaryota</taxon>
        <taxon>Sar</taxon>
        <taxon>Stramenopiles</taxon>
        <taxon>Oomycota</taxon>
        <taxon>Peronosporomycetes</taxon>
        <taxon>Peronosporales</taxon>
        <taxon>Peronosporaceae</taxon>
        <taxon>Phytophthora</taxon>
    </lineage>
</organism>
<reference evidence="1" key="1">
    <citation type="submission" date="2020-04" db="EMBL/GenBank/DDBJ databases">
        <title>Hybrid Assembly of Korean Phytophthora infestans isolates.</title>
        <authorList>
            <person name="Prokchorchik M."/>
            <person name="Lee Y."/>
            <person name="Seo J."/>
            <person name="Cho J.-H."/>
            <person name="Park Y.-E."/>
            <person name="Jang D.-C."/>
            <person name="Im J.-S."/>
            <person name="Choi J.-G."/>
            <person name="Park H.-J."/>
            <person name="Lee G.-B."/>
            <person name="Lee Y.-G."/>
            <person name="Hong S.-Y."/>
            <person name="Cho K."/>
            <person name="Sohn K.H."/>
        </authorList>
    </citation>
    <scope>NUCLEOTIDE SEQUENCE</scope>
    <source>
        <strain evidence="1">KR_1_A1</strain>
        <strain evidence="2">KR_2_A2</strain>
    </source>
</reference>
<accession>A0A833SEP1</accession>
<name>A0A833SEP1_PHYIN</name>
<evidence type="ECO:0000313" key="2">
    <source>
        <dbReference type="EMBL" id="KAF4131670.1"/>
    </source>
</evidence>
<gene>
    <name evidence="1" type="ORF">GN244_ATG07754</name>
    <name evidence="2" type="ORF">GN958_ATG19144</name>
</gene>
<dbReference type="AlphaFoldDB" id="A0A833SEP1"/>
<evidence type="ECO:0000313" key="3">
    <source>
        <dbReference type="Proteomes" id="UP000602510"/>
    </source>
</evidence>
<keyword evidence="3" id="KW-1185">Reference proteome</keyword>
<dbReference type="Proteomes" id="UP000602510">
    <property type="component" value="Unassembled WGS sequence"/>
</dbReference>
<comment type="caution">
    <text evidence="1">The sequence shown here is derived from an EMBL/GenBank/DDBJ whole genome shotgun (WGS) entry which is preliminary data.</text>
</comment>
<dbReference type="EMBL" id="WSZM01000153">
    <property type="protein sequence ID" value="KAF4040096.1"/>
    <property type="molecule type" value="Genomic_DNA"/>
</dbReference>
<sequence length="74" mass="8208">MVGTHEVLAPRLIRFQAFRDHHDRDQLRGNHDNSVDGDDVLETPFIFNKQAQCVLNWRCLCNATAAAEGGTGSA</sequence>
<proteinExistence type="predicted"/>
<dbReference type="Proteomes" id="UP000704712">
    <property type="component" value="Unassembled WGS sequence"/>
</dbReference>
<dbReference type="EMBL" id="JAACNO010002703">
    <property type="protein sequence ID" value="KAF4131670.1"/>
    <property type="molecule type" value="Genomic_DNA"/>
</dbReference>
<protein>
    <submittedName>
        <fullName evidence="1">Uncharacterized protein</fullName>
    </submittedName>
</protein>
<evidence type="ECO:0000313" key="1">
    <source>
        <dbReference type="EMBL" id="KAF4040096.1"/>
    </source>
</evidence>